<evidence type="ECO:0000256" key="2">
    <source>
        <dbReference type="ARBA" id="ARBA00006704"/>
    </source>
</evidence>
<keyword evidence="9 11" id="KW-0446">Lipid-binding</keyword>
<evidence type="ECO:0000256" key="1">
    <source>
        <dbReference type="ARBA" id="ARBA00004141"/>
    </source>
</evidence>
<dbReference type="PRINTS" id="PR00124">
    <property type="entry name" value="ATPASEC"/>
</dbReference>
<dbReference type="InterPro" id="IPR002379">
    <property type="entry name" value="ATPase_proteolipid_c-like_dom"/>
</dbReference>
<keyword evidence="7 11" id="KW-1133">Transmembrane helix</keyword>
<feature type="site" description="Reversibly protonated during proton transport" evidence="11">
    <location>
        <position position="87"/>
    </location>
</feature>
<gene>
    <name evidence="11" type="primary">atpE</name>
    <name evidence="14" type="ORF">BDD14_1277</name>
</gene>
<keyword evidence="4 11" id="KW-0138">CF(0)</keyword>
<dbReference type="OrthoDB" id="129915at2"/>
<evidence type="ECO:0000256" key="12">
    <source>
        <dbReference type="SAM" id="SignalP"/>
    </source>
</evidence>
<evidence type="ECO:0000256" key="8">
    <source>
        <dbReference type="ARBA" id="ARBA00023065"/>
    </source>
</evidence>
<dbReference type="Gene3D" id="1.20.20.10">
    <property type="entry name" value="F1F0 ATP synthase subunit C"/>
    <property type="match status" value="1"/>
</dbReference>
<comment type="similarity">
    <text evidence="2 11">Belongs to the ATPase C chain family.</text>
</comment>
<dbReference type="Pfam" id="PF00137">
    <property type="entry name" value="ATP-synt_C"/>
    <property type="match status" value="1"/>
</dbReference>
<keyword evidence="8 11" id="KW-0406">Ion transport</keyword>
<name>A0A4Q7YQ31_9BACT</name>
<dbReference type="SUPFAM" id="SSF81333">
    <property type="entry name" value="F1F0 ATP synthase subunit C"/>
    <property type="match status" value="1"/>
</dbReference>
<reference evidence="14 15" key="1">
    <citation type="submission" date="2019-02" db="EMBL/GenBank/DDBJ databases">
        <title>Genomic Encyclopedia of Archaeal and Bacterial Type Strains, Phase II (KMG-II): from individual species to whole genera.</title>
        <authorList>
            <person name="Goeker M."/>
        </authorList>
    </citation>
    <scope>NUCLEOTIDE SEQUENCE [LARGE SCALE GENOMIC DNA]</scope>
    <source>
        <strain evidence="14 15">DSM 18101</strain>
    </source>
</reference>
<comment type="function">
    <text evidence="11">F(1)F(0) ATP synthase produces ATP from ADP in the presence of a proton or sodium gradient. F-type ATPases consist of two structural domains, F(1) containing the extramembraneous catalytic core and F(0) containing the membrane proton channel, linked together by a central stalk and a peripheral stalk. During catalysis, ATP synthesis in the catalytic domain of F(1) is coupled via a rotary mechanism of the central stalk subunits to proton translocation.</text>
</comment>
<dbReference type="EMBL" id="SHKW01000001">
    <property type="protein sequence ID" value="RZU39882.1"/>
    <property type="molecule type" value="Genomic_DNA"/>
</dbReference>
<evidence type="ECO:0000256" key="7">
    <source>
        <dbReference type="ARBA" id="ARBA00022989"/>
    </source>
</evidence>
<evidence type="ECO:0000256" key="9">
    <source>
        <dbReference type="ARBA" id="ARBA00023121"/>
    </source>
</evidence>
<comment type="subcellular location">
    <subcellularLocation>
        <location evidence="11">Cell membrane</location>
        <topology evidence="11">Multi-pass membrane protein</topology>
    </subcellularLocation>
    <subcellularLocation>
        <location evidence="1">Membrane</location>
        <topology evidence="1">Multi-pass membrane protein</topology>
    </subcellularLocation>
</comment>
<evidence type="ECO:0000256" key="3">
    <source>
        <dbReference type="ARBA" id="ARBA00022448"/>
    </source>
</evidence>
<dbReference type="AlphaFoldDB" id="A0A4Q7YQ31"/>
<dbReference type="PROSITE" id="PS00605">
    <property type="entry name" value="ATPASE_C"/>
    <property type="match status" value="1"/>
</dbReference>
<dbReference type="InterPro" id="IPR020537">
    <property type="entry name" value="ATP_synth_F0_csu_DDCD_BS"/>
</dbReference>
<feature type="signal peptide" evidence="12">
    <location>
        <begin position="1"/>
        <end position="22"/>
    </location>
</feature>
<feature type="transmembrane region" description="Helical" evidence="11">
    <location>
        <begin position="74"/>
        <end position="99"/>
    </location>
</feature>
<comment type="caution">
    <text evidence="14">The sequence shown here is derived from an EMBL/GenBank/DDBJ whole genome shotgun (WGS) entry which is preliminary data.</text>
</comment>
<keyword evidence="12" id="KW-0732">Signal</keyword>
<dbReference type="InterPro" id="IPR038662">
    <property type="entry name" value="ATP_synth_F0_csu_sf"/>
</dbReference>
<keyword evidence="5 11" id="KW-0812">Transmembrane</keyword>
<evidence type="ECO:0000256" key="4">
    <source>
        <dbReference type="ARBA" id="ARBA00022547"/>
    </source>
</evidence>
<keyword evidence="6 11" id="KW-0375">Hydrogen ion transport</keyword>
<evidence type="ECO:0000313" key="14">
    <source>
        <dbReference type="EMBL" id="RZU39882.1"/>
    </source>
</evidence>
<organism evidence="14 15">
    <name type="scientific">Edaphobacter modestus</name>
    <dbReference type="NCBI Taxonomy" id="388466"/>
    <lineage>
        <taxon>Bacteria</taxon>
        <taxon>Pseudomonadati</taxon>
        <taxon>Acidobacteriota</taxon>
        <taxon>Terriglobia</taxon>
        <taxon>Terriglobales</taxon>
        <taxon>Acidobacteriaceae</taxon>
        <taxon>Edaphobacter</taxon>
    </lineage>
</organism>
<comment type="function">
    <text evidence="11">Key component of the F(0) channel; it plays a direct role in translocation across the membrane. A homomeric c-ring of between 10-14 subunits forms the central stalk rotor element with the F(1) delta and epsilon subunits.</text>
</comment>
<protein>
    <recommendedName>
        <fullName evidence="11">ATP synthase subunit c</fullName>
    </recommendedName>
    <alternativeName>
        <fullName evidence="11">ATP synthase F(0) sector subunit c</fullName>
    </alternativeName>
    <alternativeName>
        <fullName evidence="11">F-type ATPase subunit c</fullName>
        <shortName evidence="11">F-ATPase subunit c</shortName>
    </alternativeName>
    <alternativeName>
        <fullName evidence="11">Lipid-binding protein</fullName>
    </alternativeName>
</protein>
<dbReference type="GO" id="GO:0046933">
    <property type="term" value="F:proton-transporting ATP synthase activity, rotational mechanism"/>
    <property type="evidence" value="ECO:0007669"/>
    <property type="project" value="UniProtKB-UniRule"/>
</dbReference>
<sequence length="103" mass="10634">MKKLQYLFMSLAAMLLATPAFAQGAGNYSPASQWVPLAAGLGMALAAGLCGLGQGKATASATEALARNPGARPGIFIFLILGLAFIESLALFTFVIIFLKVQA</sequence>
<evidence type="ECO:0000256" key="5">
    <source>
        <dbReference type="ARBA" id="ARBA00022692"/>
    </source>
</evidence>
<feature type="transmembrane region" description="Helical" evidence="11">
    <location>
        <begin position="32"/>
        <end position="53"/>
    </location>
</feature>
<dbReference type="InterPro" id="IPR000454">
    <property type="entry name" value="ATP_synth_F0_csu"/>
</dbReference>
<keyword evidence="11" id="KW-1003">Cell membrane</keyword>
<feature type="chain" id="PRO_5020583336" description="ATP synthase subunit c" evidence="12">
    <location>
        <begin position="23"/>
        <end position="103"/>
    </location>
</feature>
<dbReference type="Proteomes" id="UP000292958">
    <property type="component" value="Unassembled WGS sequence"/>
</dbReference>
<keyword evidence="3 11" id="KW-0813">Transport</keyword>
<dbReference type="GO" id="GO:0033177">
    <property type="term" value="C:proton-transporting two-sector ATPase complex, proton-transporting domain"/>
    <property type="evidence" value="ECO:0007669"/>
    <property type="project" value="InterPro"/>
</dbReference>
<keyword evidence="11" id="KW-0066">ATP synthesis</keyword>
<evidence type="ECO:0000313" key="15">
    <source>
        <dbReference type="Proteomes" id="UP000292958"/>
    </source>
</evidence>
<evidence type="ECO:0000256" key="6">
    <source>
        <dbReference type="ARBA" id="ARBA00022781"/>
    </source>
</evidence>
<dbReference type="CDD" id="cd18121">
    <property type="entry name" value="ATP-synt_Fo_c"/>
    <property type="match status" value="1"/>
</dbReference>
<dbReference type="HAMAP" id="MF_01396">
    <property type="entry name" value="ATP_synth_c_bact"/>
    <property type="match status" value="1"/>
</dbReference>
<feature type="domain" description="V-ATPase proteolipid subunit C-like" evidence="13">
    <location>
        <begin position="37"/>
        <end position="99"/>
    </location>
</feature>
<evidence type="ECO:0000259" key="13">
    <source>
        <dbReference type="Pfam" id="PF00137"/>
    </source>
</evidence>
<evidence type="ECO:0000256" key="11">
    <source>
        <dbReference type="HAMAP-Rule" id="MF_01396"/>
    </source>
</evidence>
<dbReference type="GO" id="GO:0045259">
    <property type="term" value="C:proton-transporting ATP synthase complex"/>
    <property type="evidence" value="ECO:0007669"/>
    <property type="project" value="UniProtKB-KW"/>
</dbReference>
<dbReference type="InterPro" id="IPR035921">
    <property type="entry name" value="F/V-ATP_Csub_sf"/>
</dbReference>
<dbReference type="GO" id="GO:0005886">
    <property type="term" value="C:plasma membrane"/>
    <property type="evidence" value="ECO:0007669"/>
    <property type="project" value="UniProtKB-SubCell"/>
</dbReference>
<dbReference type="GO" id="GO:0008289">
    <property type="term" value="F:lipid binding"/>
    <property type="evidence" value="ECO:0007669"/>
    <property type="project" value="UniProtKB-KW"/>
</dbReference>
<proteinExistence type="inferred from homology"/>
<dbReference type="RefSeq" id="WP_035350182.1">
    <property type="nucleotide sequence ID" value="NZ_SHKW01000001.1"/>
</dbReference>
<evidence type="ECO:0000256" key="10">
    <source>
        <dbReference type="ARBA" id="ARBA00023136"/>
    </source>
</evidence>
<keyword evidence="15" id="KW-1185">Reference proteome</keyword>
<keyword evidence="10 11" id="KW-0472">Membrane</keyword>
<accession>A0A4Q7YQ31</accession>